<dbReference type="Proteomes" id="UP000184108">
    <property type="component" value="Unassembled WGS sequence"/>
</dbReference>
<dbReference type="EMBL" id="JPRI01000003">
    <property type="protein sequence ID" value="KFF26511.1"/>
    <property type="molecule type" value="Genomic_DNA"/>
</dbReference>
<name>A0A1M5NVG7_9FLAO</name>
<protein>
    <submittedName>
        <fullName evidence="2">Uncharacterized protein</fullName>
    </submittedName>
</protein>
<accession>A0A1M5NVG7</accession>
<dbReference type="RefSeq" id="WP_034743869.1">
    <property type="nucleotide sequence ID" value="NZ_FQVE01000009.1"/>
</dbReference>
<gene>
    <name evidence="1" type="ORF">IW16_11705</name>
    <name evidence="2" type="ORF">SAMN02787073_5092</name>
</gene>
<dbReference type="Proteomes" id="UP000028719">
    <property type="component" value="Unassembled WGS sequence"/>
</dbReference>
<evidence type="ECO:0000313" key="4">
    <source>
        <dbReference type="Proteomes" id="UP000184108"/>
    </source>
</evidence>
<keyword evidence="3" id="KW-1185">Reference proteome</keyword>
<evidence type="ECO:0000313" key="2">
    <source>
        <dbReference type="EMBL" id="SHG93500.1"/>
    </source>
</evidence>
<evidence type="ECO:0000313" key="1">
    <source>
        <dbReference type="EMBL" id="KFF26511.1"/>
    </source>
</evidence>
<reference evidence="2" key="3">
    <citation type="submission" date="2016-11" db="EMBL/GenBank/DDBJ databases">
        <authorList>
            <person name="Jaros S."/>
            <person name="Januszkiewicz K."/>
            <person name="Wedrychowicz H."/>
        </authorList>
    </citation>
    <scope>NUCLEOTIDE SEQUENCE [LARGE SCALE GENOMIC DNA]</scope>
    <source>
        <strain evidence="2">YR203</strain>
    </source>
</reference>
<sequence>MIFRIEDIVFQNDRYYLLFTEMEAEKMADMTCLDIYADHVKIKQLSSCSLSEILKIPGHVVLETKENLSELERIFRKSKVVEICTCIKNVNHK</sequence>
<evidence type="ECO:0000313" key="3">
    <source>
        <dbReference type="Proteomes" id="UP000028719"/>
    </source>
</evidence>
<organism evidence="2 4">
    <name type="scientific">Chryseobacterium vrystaatense</name>
    <dbReference type="NCBI Taxonomy" id="307480"/>
    <lineage>
        <taxon>Bacteria</taxon>
        <taxon>Pseudomonadati</taxon>
        <taxon>Bacteroidota</taxon>
        <taxon>Flavobacteriia</taxon>
        <taxon>Flavobacteriales</taxon>
        <taxon>Weeksellaceae</taxon>
        <taxon>Chryseobacterium group</taxon>
        <taxon>Chryseobacterium</taxon>
    </lineage>
</organism>
<reference evidence="1 3" key="1">
    <citation type="submission" date="2014-07" db="EMBL/GenBank/DDBJ databases">
        <title>Genome of Chryseobacterium vrystaatense LMG 22846.</title>
        <authorList>
            <person name="Pipes S.E."/>
            <person name="Stropko S.J."/>
            <person name="Newman J.D."/>
        </authorList>
    </citation>
    <scope>NUCLEOTIDE SEQUENCE [LARGE SCALE GENOMIC DNA]</scope>
    <source>
        <strain evidence="1 3">LMG 22846</strain>
    </source>
</reference>
<proteinExistence type="predicted"/>
<dbReference type="EMBL" id="FQVE01000009">
    <property type="protein sequence ID" value="SHG93500.1"/>
    <property type="molecule type" value="Genomic_DNA"/>
</dbReference>
<reference evidence="4" key="2">
    <citation type="submission" date="2016-11" db="EMBL/GenBank/DDBJ databases">
        <authorList>
            <person name="Varghese N."/>
            <person name="Submissions S."/>
        </authorList>
    </citation>
    <scope>NUCLEOTIDE SEQUENCE [LARGE SCALE GENOMIC DNA]</scope>
    <source>
        <strain evidence="4">YR203</strain>
    </source>
</reference>
<dbReference type="AlphaFoldDB" id="A0A1M5NVG7"/>
<dbReference type="OrthoDB" id="1262883at2"/>